<dbReference type="AlphaFoldDB" id="H8GHZ7"/>
<dbReference type="PANTHER" id="PTHR30469:SF38">
    <property type="entry name" value="HLYD FAMILY SECRETION PROTEIN"/>
    <property type="match status" value="1"/>
</dbReference>
<dbReference type="eggNOG" id="COG0845">
    <property type="taxonomic scope" value="Bacteria"/>
</dbReference>
<dbReference type="STRING" id="686340.Metal_1170"/>
<organism evidence="5 6">
    <name type="scientific">Methylomicrobium album BG8</name>
    <dbReference type="NCBI Taxonomy" id="686340"/>
    <lineage>
        <taxon>Bacteria</taxon>
        <taxon>Pseudomonadati</taxon>
        <taxon>Pseudomonadota</taxon>
        <taxon>Gammaproteobacteria</taxon>
        <taxon>Methylococcales</taxon>
        <taxon>Methylococcaceae</taxon>
        <taxon>Methylomicrobium</taxon>
    </lineage>
</organism>
<evidence type="ECO:0000256" key="2">
    <source>
        <dbReference type="SAM" id="Coils"/>
    </source>
</evidence>
<dbReference type="InterPro" id="IPR058627">
    <property type="entry name" value="MdtA-like_C"/>
</dbReference>
<dbReference type="Gene3D" id="1.10.287.470">
    <property type="entry name" value="Helix hairpin bin"/>
    <property type="match status" value="1"/>
</dbReference>
<dbReference type="Pfam" id="PF25967">
    <property type="entry name" value="RND-MFP_C"/>
    <property type="match status" value="1"/>
</dbReference>
<dbReference type="HOGENOM" id="CLU_018816_1_4_6"/>
<protein>
    <submittedName>
        <fullName evidence="5">RND family efflux transporter, MFP subunit</fullName>
    </submittedName>
</protein>
<sequence>MTQPLPKKWLFPAAALIALLLLILWMLGLLGGNKTEPGLTPLPTQAMLPQETARAIRQTLRETQAWPGAVKALIEARIAPKISARILEVAFREGDRVERGAVLARLDAEQSRAQEREASAHAAAAKAEAARTEADLKRTRELFEQEAATREAFEHAAAAARKASAGARAAEQNLREATLQRSETVLTAPFGGVIARRLHEPGDMGLAGEPIVVLHDPSALRLEASVTAACAGQINVGDPATVRIDALKASLDAKIGEIVPAADPLTGTVLIKADLPQTKGLQPGLFGWLEQACGSEHTALLIPAAALRRIGQVEAVTVLEGDRLSTRQVRSGFARGEFVEILSGLDEGETVVVR</sequence>
<gene>
    <name evidence="5" type="ORF">Metal_1170</name>
</gene>
<dbReference type="Pfam" id="PF25954">
    <property type="entry name" value="Beta-barrel_RND_2"/>
    <property type="match status" value="1"/>
</dbReference>
<evidence type="ECO:0000259" key="3">
    <source>
        <dbReference type="Pfam" id="PF25954"/>
    </source>
</evidence>
<proteinExistence type="inferred from homology"/>
<dbReference type="RefSeq" id="WP_005370493.1">
    <property type="nucleotide sequence ID" value="NZ_CM001475.1"/>
</dbReference>
<feature type="domain" description="CusB-like beta-barrel" evidence="3">
    <location>
        <begin position="222"/>
        <end position="288"/>
    </location>
</feature>
<dbReference type="InterPro" id="IPR006143">
    <property type="entry name" value="RND_pump_MFP"/>
</dbReference>
<reference evidence="5 6" key="1">
    <citation type="journal article" date="2013" name="Genome Announc.">
        <title>Genome Sequence of the Obligate Gammaproteobacterial Methanotroph Methylomicrobium album Strain BG8.</title>
        <authorList>
            <person name="Kits K.D."/>
            <person name="Kalyuzhnaya M.G."/>
            <person name="Klotz M.G."/>
            <person name="Jetten M.S."/>
            <person name="Op den Camp H.J."/>
            <person name="Vuilleumier S."/>
            <person name="Bringel F."/>
            <person name="Dispirito A.A."/>
            <person name="Murrell J.C."/>
            <person name="Bruce D."/>
            <person name="Cheng J.F."/>
            <person name="Copeland A."/>
            <person name="Goodwin L."/>
            <person name="Hauser L."/>
            <person name="Lajus A."/>
            <person name="Land M.L."/>
            <person name="Lapidus A."/>
            <person name="Lucas S."/>
            <person name="Medigue C."/>
            <person name="Pitluck S."/>
            <person name="Woyke T."/>
            <person name="Zeytun A."/>
            <person name="Stein L.Y."/>
        </authorList>
    </citation>
    <scope>NUCLEOTIDE SEQUENCE [LARGE SCALE GENOMIC DNA]</scope>
    <source>
        <strain evidence="5 6">BG8</strain>
    </source>
</reference>
<keyword evidence="2" id="KW-0175">Coiled coil</keyword>
<comment type="similarity">
    <text evidence="1">Belongs to the membrane fusion protein (MFP) (TC 8.A.1) family.</text>
</comment>
<dbReference type="Gene3D" id="2.40.420.20">
    <property type="match status" value="1"/>
</dbReference>
<feature type="coiled-coil region" evidence="2">
    <location>
        <begin position="122"/>
        <end position="180"/>
    </location>
</feature>
<evidence type="ECO:0000313" key="6">
    <source>
        <dbReference type="Proteomes" id="UP000005090"/>
    </source>
</evidence>
<dbReference type="EMBL" id="CM001475">
    <property type="protein sequence ID" value="EIC28981.1"/>
    <property type="molecule type" value="Genomic_DNA"/>
</dbReference>
<keyword evidence="6" id="KW-1185">Reference proteome</keyword>
<dbReference type="GO" id="GO:0015562">
    <property type="term" value="F:efflux transmembrane transporter activity"/>
    <property type="evidence" value="ECO:0007669"/>
    <property type="project" value="TreeGrafter"/>
</dbReference>
<dbReference type="InterPro" id="IPR058792">
    <property type="entry name" value="Beta-barrel_RND_2"/>
</dbReference>
<feature type="domain" description="Multidrug resistance protein MdtA-like C-terminal permuted SH3" evidence="4">
    <location>
        <begin position="299"/>
        <end position="353"/>
    </location>
</feature>
<dbReference type="SUPFAM" id="SSF111369">
    <property type="entry name" value="HlyD-like secretion proteins"/>
    <property type="match status" value="1"/>
</dbReference>
<evidence type="ECO:0000256" key="1">
    <source>
        <dbReference type="ARBA" id="ARBA00009477"/>
    </source>
</evidence>
<name>H8GHZ7_METAL</name>
<evidence type="ECO:0000313" key="5">
    <source>
        <dbReference type="EMBL" id="EIC28981.1"/>
    </source>
</evidence>
<dbReference type="Gene3D" id="2.40.50.100">
    <property type="match status" value="1"/>
</dbReference>
<accession>H8GHZ7</accession>
<dbReference type="Gene3D" id="2.40.30.170">
    <property type="match status" value="1"/>
</dbReference>
<dbReference type="Proteomes" id="UP000005090">
    <property type="component" value="Chromosome"/>
</dbReference>
<dbReference type="GO" id="GO:1990281">
    <property type="term" value="C:efflux pump complex"/>
    <property type="evidence" value="ECO:0007669"/>
    <property type="project" value="TreeGrafter"/>
</dbReference>
<dbReference type="NCBIfam" id="TIGR01730">
    <property type="entry name" value="RND_mfp"/>
    <property type="match status" value="1"/>
</dbReference>
<dbReference type="PANTHER" id="PTHR30469">
    <property type="entry name" value="MULTIDRUG RESISTANCE PROTEIN MDTA"/>
    <property type="match status" value="1"/>
</dbReference>
<evidence type="ECO:0000259" key="4">
    <source>
        <dbReference type="Pfam" id="PF25967"/>
    </source>
</evidence>